<dbReference type="InterPro" id="IPR011006">
    <property type="entry name" value="CheY-like_superfamily"/>
</dbReference>
<sequence>MEKYNVLVVNQDFKSLHTIFDYLEDEGKYNVMNATNAQMVQRIIRKKSLDVVLLDWETSIASELEVYHYLQQQASTREVPIVISSHPARTQTINEIITTHISAFVPKPIERTLLIQCIIQAIAGHKQAKEQKLAEEDALETARQKMLEEEARIAQEKQKVESKKNAVLEEQKRLKEELEQEKTRLSETKAQLETQKKQIHQNQNSIEATKGKIEETQESLQQKAGELQKAQEELLQDKEVLLNEKQMFAKSKETLFKERERALKDTQQQQQRLDTQSKALEEARATLQQEKKRLKQEKESVQAEQQRLKQQQQALKVAKDKVAQEEALLKTASQELQQVPTKALTTRNEENTQMAKDVVAPANTPIVHRSINEKQETKVVDKHSEETLNSTTDLTPNALQMERDQLEQARQQLLKAKERFEQEREDFLNNRDQLLMENTKAREKGNDLAHLQKSVLATKAQLSKLEEELTHKQAHLKLIEMEEKAAKRTNSAIPEKIQESLQAVMTDEAPLSIQGESFSKLLEKEAARLHTSSLMQYILPEEIARDLEEADYVHVNYHPSVSILYLGFEDLMNTVLKTDRSRLINELEVFFKAINDLVQQYGLERVRTKNNMYACAHRTLGTGDPMPLLKASLDIRQMALNYEADSQEVNNLIKKMYLGINTTDVVAGDTHHKRFAYDIWSDIIQTTHHLKKNLDIPIHLLQNTYRLVHDQVDCEHVGKIRTNRRGDWQVYELVAVHG</sequence>
<dbReference type="Proteomes" id="UP000004095">
    <property type="component" value="Unassembled WGS sequence"/>
</dbReference>
<proteinExistence type="predicted"/>
<dbReference type="InterPro" id="IPR050595">
    <property type="entry name" value="Bact_response_regulator"/>
</dbReference>
<evidence type="ECO:0000256" key="1">
    <source>
        <dbReference type="ARBA" id="ARBA00022553"/>
    </source>
</evidence>
<comment type="caution">
    <text evidence="7">The sequence shown here is derived from an EMBL/GenBank/DDBJ whole genome shotgun (WGS) entry which is preliminary data.</text>
</comment>
<evidence type="ECO:0000256" key="4">
    <source>
        <dbReference type="SAM" id="MobiDB-lite"/>
    </source>
</evidence>
<dbReference type="PROSITE" id="PS50125">
    <property type="entry name" value="GUANYLATE_CYCLASE_2"/>
    <property type="match status" value="1"/>
</dbReference>
<dbReference type="OrthoDB" id="9806704at2"/>
<dbReference type="Pfam" id="PF00211">
    <property type="entry name" value="Guanylate_cyc"/>
    <property type="match status" value="1"/>
</dbReference>
<dbReference type="eggNOG" id="COG2114">
    <property type="taxonomic scope" value="Bacteria"/>
</dbReference>
<dbReference type="Gene3D" id="3.40.50.2300">
    <property type="match status" value="1"/>
</dbReference>
<dbReference type="SUPFAM" id="SSF52172">
    <property type="entry name" value="CheY-like"/>
    <property type="match status" value="1"/>
</dbReference>
<dbReference type="Gene3D" id="3.30.70.1230">
    <property type="entry name" value="Nucleotide cyclase"/>
    <property type="match status" value="1"/>
</dbReference>
<dbReference type="RefSeq" id="WP_002703283.1">
    <property type="nucleotide sequence ID" value="NZ_AAWS01000053.1"/>
</dbReference>
<protein>
    <recommendedName>
        <fullName evidence="9">Response regulator</fullName>
    </recommendedName>
</protein>
<dbReference type="InterPro" id="IPR001054">
    <property type="entry name" value="A/G_cyclase"/>
</dbReference>
<evidence type="ECO:0000313" key="8">
    <source>
        <dbReference type="Proteomes" id="UP000004095"/>
    </source>
</evidence>
<feature type="domain" description="Response regulatory" evidence="5">
    <location>
        <begin position="5"/>
        <end position="122"/>
    </location>
</feature>
<gene>
    <name evidence="7" type="ORF">M23134_06770</name>
</gene>
<feature type="coiled-coil region" evidence="3">
    <location>
        <begin position="399"/>
        <end position="482"/>
    </location>
</feature>
<keyword evidence="8" id="KW-1185">Reference proteome</keyword>
<feature type="region of interest" description="Disordered" evidence="4">
    <location>
        <begin position="186"/>
        <end position="208"/>
    </location>
</feature>
<keyword evidence="1 2" id="KW-0597">Phosphoprotein</keyword>
<dbReference type="PROSITE" id="PS50110">
    <property type="entry name" value="RESPONSE_REGULATORY"/>
    <property type="match status" value="1"/>
</dbReference>
<dbReference type="SMART" id="SM00448">
    <property type="entry name" value="REC"/>
    <property type="match status" value="1"/>
</dbReference>
<feature type="modified residue" description="4-aspartylphosphate" evidence="2">
    <location>
        <position position="55"/>
    </location>
</feature>
<dbReference type="GO" id="GO:0000160">
    <property type="term" value="P:phosphorelay signal transduction system"/>
    <property type="evidence" value="ECO:0007669"/>
    <property type="project" value="InterPro"/>
</dbReference>
<dbReference type="AlphaFoldDB" id="A1ZWP2"/>
<dbReference type="GO" id="GO:0004016">
    <property type="term" value="F:adenylate cyclase activity"/>
    <property type="evidence" value="ECO:0007669"/>
    <property type="project" value="UniProtKB-ARBA"/>
</dbReference>
<dbReference type="InterPro" id="IPR029787">
    <property type="entry name" value="Nucleotide_cyclase"/>
</dbReference>
<dbReference type="PANTHER" id="PTHR44591">
    <property type="entry name" value="STRESS RESPONSE REGULATOR PROTEIN 1"/>
    <property type="match status" value="1"/>
</dbReference>
<keyword evidence="3" id="KW-0175">Coiled coil</keyword>
<feature type="domain" description="Guanylate cyclase" evidence="6">
    <location>
        <begin position="562"/>
        <end position="691"/>
    </location>
</feature>
<accession>A1ZWP2</accession>
<reference evidence="7 8" key="1">
    <citation type="submission" date="2007-01" db="EMBL/GenBank/DDBJ databases">
        <authorList>
            <person name="Haygood M."/>
            <person name="Podell S."/>
            <person name="Anderson C."/>
            <person name="Hopkinson B."/>
            <person name="Roe K."/>
            <person name="Barbeau K."/>
            <person name="Gaasterland T."/>
            <person name="Ferriera S."/>
            <person name="Johnson J."/>
            <person name="Kravitz S."/>
            <person name="Beeson K."/>
            <person name="Sutton G."/>
            <person name="Rogers Y.-H."/>
            <person name="Friedman R."/>
            <person name="Frazier M."/>
            <person name="Venter J.C."/>
        </authorList>
    </citation>
    <scope>NUCLEOTIDE SEQUENCE [LARGE SCALE GENOMIC DNA]</scope>
    <source>
        <strain evidence="7 8">ATCC 23134</strain>
    </source>
</reference>
<evidence type="ECO:0000313" key="7">
    <source>
        <dbReference type="EMBL" id="EAY25174.1"/>
    </source>
</evidence>
<evidence type="ECO:0008006" key="9">
    <source>
        <dbReference type="Google" id="ProtNLM"/>
    </source>
</evidence>
<dbReference type="GO" id="GO:0009190">
    <property type="term" value="P:cyclic nucleotide biosynthetic process"/>
    <property type="evidence" value="ECO:0007669"/>
    <property type="project" value="InterPro"/>
</dbReference>
<organism evidence="7 8">
    <name type="scientific">Microscilla marina ATCC 23134</name>
    <dbReference type="NCBI Taxonomy" id="313606"/>
    <lineage>
        <taxon>Bacteria</taxon>
        <taxon>Pseudomonadati</taxon>
        <taxon>Bacteroidota</taxon>
        <taxon>Cytophagia</taxon>
        <taxon>Cytophagales</taxon>
        <taxon>Microscillaceae</taxon>
        <taxon>Microscilla</taxon>
    </lineage>
</organism>
<dbReference type="Pfam" id="PF00072">
    <property type="entry name" value="Response_reg"/>
    <property type="match status" value="1"/>
</dbReference>
<evidence type="ECO:0000259" key="5">
    <source>
        <dbReference type="PROSITE" id="PS50110"/>
    </source>
</evidence>
<dbReference type="PANTHER" id="PTHR44591:SF3">
    <property type="entry name" value="RESPONSE REGULATORY DOMAIN-CONTAINING PROTEIN"/>
    <property type="match status" value="1"/>
</dbReference>
<dbReference type="EMBL" id="AAWS01000053">
    <property type="protein sequence ID" value="EAY25174.1"/>
    <property type="molecule type" value="Genomic_DNA"/>
</dbReference>
<evidence type="ECO:0000256" key="3">
    <source>
        <dbReference type="SAM" id="Coils"/>
    </source>
</evidence>
<evidence type="ECO:0000256" key="2">
    <source>
        <dbReference type="PROSITE-ProRule" id="PRU00169"/>
    </source>
</evidence>
<dbReference type="InterPro" id="IPR001789">
    <property type="entry name" value="Sig_transdc_resp-reg_receiver"/>
</dbReference>
<dbReference type="SUPFAM" id="SSF55073">
    <property type="entry name" value="Nucleotide cyclase"/>
    <property type="match status" value="1"/>
</dbReference>
<name>A1ZWP2_MICM2</name>
<evidence type="ECO:0000259" key="6">
    <source>
        <dbReference type="PROSITE" id="PS50125"/>
    </source>
</evidence>